<dbReference type="InterPro" id="IPR013525">
    <property type="entry name" value="ABC2_TM"/>
</dbReference>
<feature type="transmembrane region" description="Helical" evidence="5">
    <location>
        <begin position="197"/>
        <end position="221"/>
    </location>
</feature>
<feature type="domain" description="ABC-2 type transporter transmembrane" evidence="6">
    <location>
        <begin position="16"/>
        <end position="384"/>
    </location>
</feature>
<dbReference type="Proteomes" id="UP000184390">
    <property type="component" value="Unassembled WGS sequence"/>
</dbReference>
<evidence type="ECO:0000259" key="6">
    <source>
        <dbReference type="Pfam" id="PF12698"/>
    </source>
</evidence>
<evidence type="ECO:0000313" key="8">
    <source>
        <dbReference type="Proteomes" id="UP000184390"/>
    </source>
</evidence>
<dbReference type="Pfam" id="PF12698">
    <property type="entry name" value="ABC2_membrane_3"/>
    <property type="match status" value="1"/>
</dbReference>
<keyword evidence="4 5" id="KW-0472">Membrane</keyword>
<comment type="caution">
    <text evidence="7">The sequence shown here is derived from an EMBL/GenBank/DDBJ whole genome shotgun (WGS) entry which is preliminary data.</text>
</comment>
<keyword evidence="3 5" id="KW-1133">Transmembrane helix</keyword>
<name>A0ABY1I0P7_9ACTO</name>
<feature type="transmembrane region" description="Helical" evidence="5">
    <location>
        <begin position="276"/>
        <end position="296"/>
    </location>
</feature>
<evidence type="ECO:0000256" key="4">
    <source>
        <dbReference type="ARBA" id="ARBA00023136"/>
    </source>
</evidence>
<feature type="transmembrane region" description="Helical" evidence="5">
    <location>
        <begin position="241"/>
        <end position="264"/>
    </location>
</feature>
<sequence>MSAVFTHQLRVLVRERSMLVWTLMFPLVLATVFMAMFQGIDDSELTPMPLGAVTDQAYDDAPGLSGLMEGISAPDVENRLAVLTEYPDEDTARTAAENGDIQGYVLVKDGAPTLQLTTGGAASDTSTALRWALDSYARSAALGESVSAQTAADAASPEDAGARIAGAQRILDQLGSGPELIKETQVTPSSGTSTARYYFALLAFAAASGMSMAMVSVQSVVAGSSPTGARRTLAAIPRWRVLAGVLAAAWVTLTACLVSGFLYMRGVCGVGFGIHWPWAFLAVAASSLLFSTAGAVLGTVPRLSPGITMALSSLLSLFTGLYGQPSQRLADSVESSVPWLAHLNPLWQSARAYYSLLYYDTLSSFATAIGAMAAMTAALAVVATIRMRRMSHARL</sequence>
<comment type="subcellular location">
    <subcellularLocation>
        <location evidence="1">Membrane</location>
        <topology evidence="1">Multi-pass membrane protein</topology>
    </subcellularLocation>
</comment>
<reference evidence="7 8" key="1">
    <citation type="submission" date="2016-11" db="EMBL/GenBank/DDBJ databases">
        <authorList>
            <person name="Varghese N."/>
            <person name="Submissions S."/>
        </authorList>
    </citation>
    <scope>NUCLEOTIDE SEQUENCE [LARGE SCALE GENOMIC DNA]</scope>
    <source>
        <strain evidence="7 8">PA</strain>
    </source>
</reference>
<evidence type="ECO:0000313" key="7">
    <source>
        <dbReference type="EMBL" id="SHI28769.1"/>
    </source>
</evidence>
<evidence type="ECO:0000256" key="1">
    <source>
        <dbReference type="ARBA" id="ARBA00004141"/>
    </source>
</evidence>
<evidence type="ECO:0000256" key="2">
    <source>
        <dbReference type="ARBA" id="ARBA00022692"/>
    </source>
</evidence>
<organism evidence="7 8">
    <name type="scientific">Actinomyces denticolens</name>
    <dbReference type="NCBI Taxonomy" id="52767"/>
    <lineage>
        <taxon>Bacteria</taxon>
        <taxon>Bacillati</taxon>
        <taxon>Actinomycetota</taxon>
        <taxon>Actinomycetes</taxon>
        <taxon>Actinomycetales</taxon>
        <taxon>Actinomycetaceae</taxon>
        <taxon>Actinomyces</taxon>
    </lineage>
</organism>
<evidence type="ECO:0000256" key="3">
    <source>
        <dbReference type="ARBA" id="ARBA00022989"/>
    </source>
</evidence>
<gene>
    <name evidence="7" type="ORF">SAMN05216246_10150</name>
</gene>
<protein>
    <submittedName>
        <fullName evidence="7">ABC-2 type transport system permease protein</fullName>
    </submittedName>
</protein>
<proteinExistence type="predicted"/>
<keyword evidence="8" id="KW-1185">Reference proteome</keyword>
<feature type="transmembrane region" description="Helical" evidence="5">
    <location>
        <begin position="365"/>
        <end position="385"/>
    </location>
</feature>
<feature type="transmembrane region" description="Helical" evidence="5">
    <location>
        <begin position="18"/>
        <end position="40"/>
    </location>
</feature>
<evidence type="ECO:0000256" key="5">
    <source>
        <dbReference type="SAM" id="Phobius"/>
    </source>
</evidence>
<accession>A0ABY1I0P7</accession>
<dbReference type="RefSeq" id="WP_073451017.1">
    <property type="nucleotide sequence ID" value="NZ_FQYL01000001.1"/>
</dbReference>
<keyword evidence="2 5" id="KW-0812">Transmembrane</keyword>
<dbReference type="EMBL" id="FQYL01000001">
    <property type="protein sequence ID" value="SHI28769.1"/>
    <property type="molecule type" value="Genomic_DNA"/>
</dbReference>
<feature type="transmembrane region" description="Helical" evidence="5">
    <location>
        <begin position="303"/>
        <end position="322"/>
    </location>
</feature>